<feature type="signal peptide" evidence="2">
    <location>
        <begin position="1"/>
        <end position="24"/>
    </location>
</feature>
<dbReference type="GO" id="GO:0055085">
    <property type="term" value="P:transmembrane transport"/>
    <property type="evidence" value="ECO:0007669"/>
    <property type="project" value="InterPro"/>
</dbReference>
<dbReference type="EMBL" id="VHLH01000027">
    <property type="protein sequence ID" value="TPW26703.1"/>
    <property type="molecule type" value="Genomic_DNA"/>
</dbReference>
<dbReference type="InterPro" id="IPR018389">
    <property type="entry name" value="DctP_fam"/>
</dbReference>
<reference evidence="3 4" key="1">
    <citation type="submission" date="2019-06" db="EMBL/GenBank/DDBJ databases">
        <authorList>
            <person name="Li M."/>
        </authorList>
    </citation>
    <scope>NUCLEOTIDE SEQUENCE [LARGE SCALE GENOMIC DNA]</scope>
    <source>
        <strain evidence="3 4">BGMRC6574</strain>
    </source>
</reference>
<dbReference type="AlphaFoldDB" id="A0A506TXB8"/>
<keyword evidence="1 2" id="KW-0732">Signal</keyword>
<evidence type="ECO:0000313" key="3">
    <source>
        <dbReference type="EMBL" id="TPW26703.1"/>
    </source>
</evidence>
<protein>
    <submittedName>
        <fullName evidence="3">TRAP transporter substrate-binding protein</fullName>
    </submittedName>
</protein>
<proteinExistence type="predicted"/>
<dbReference type="OrthoDB" id="7822595at2"/>
<keyword evidence="4" id="KW-1185">Reference proteome</keyword>
<dbReference type="SUPFAM" id="SSF53850">
    <property type="entry name" value="Periplasmic binding protein-like II"/>
    <property type="match status" value="1"/>
</dbReference>
<dbReference type="PANTHER" id="PTHR33376:SF15">
    <property type="entry name" value="BLL6794 PROTEIN"/>
    <property type="match status" value="1"/>
</dbReference>
<name>A0A506TXB8_9HYPH</name>
<sequence>MRIGKRIAAFATVGLAMWATSALAEDLKFANYMAATHPYVGGTFEPFAKSVEQKTDGKLKVTLYNGGELGSGPAEQYSRVVDDVAELAVSLPGYTSSKFPLTLVTELPGVIDEDTGTKTIWNHIDLFQSEFRRVKLVSLWSSAENILYTRDEAVKSPDDIKGMKIRVPSRNTGKLVEAWGGTPVSMPVSEIYNAMQTGVIDGAMIDGTATRAFKLGEVAKYLTVGMETTISPFYIIMNRDAFENLTDDEKSAIESAGRKASELGHEVQVTEAKKGIEAFADMDGKTLIRLSDDQAAAFDKISEKVTKQVVQQQGDQAEKIVDALGSK</sequence>
<dbReference type="Proteomes" id="UP000320314">
    <property type="component" value="Unassembled WGS sequence"/>
</dbReference>
<evidence type="ECO:0000313" key="4">
    <source>
        <dbReference type="Proteomes" id="UP000320314"/>
    </source>
</evidence>
<accession>A0A506TXB8</accession>
<evidence type="ECO:0000256" key="2">
    <source>
        <dbReference type="SAM" id="SignalP"/>
    </source>
</evidence>
<dbReference type="PANTHER" id="PTHR33376">
    <property type="match status" value="1"/>
</dbReference>
<evidence type="ECO:0000256" key="1">
    <source>
        <dbReference type="ARBA" id="ARBA00022729"/>
    </source>
</evidence>
<organism evidence="3 4">
    <name type="scientific">Pararhizobium mangrovi</name>
    <dbReference type="NCBI Taxonomy" id="2590452"/>
    <lineage>
        <taxon>Bacteria</taxon>
        <taxon>Pseudomonadati</taxon>
        <taxon>Pseudomonadota</taxon>
        <taxon>Alphaproteobacteria</taxon>
        <taxon>Hyphomicrobiales</taxon>
        <taxon>Rhizobiaceae</taxon>
        <taxon>Rhizobium/Agrobacterium group</taxon>
        <taxon>Pararhizobium</taxon>
    </lineage>
</organism>
<dbReference type="RefSeq" id="WP_141167682.1">
    <property type="nucleotide sequence ID" value="NZ_VHLH01000027.1"/>
</dbReference>
<dbReference type="NCBIfam" id="NF037995">
    <property type="entry name" value="TRAP_S1"/>
    <property type="match status" value="1"/>
</dbReference>
<feature type="chain" id="PRO_5021253189" evidence="2">
    <location>
        <begin position="25"/>
        <end position="327"/>
    </location>
</feature>
<dbReference type="Pfam" id="PF03480">
    <property type="entry name" value="DctP"/>
    <property type="match status" value="1"/>
</dbReference>
<comment type="caution">
    <text evidence="3">The sequence shown here is derived from an EMBL/GenBank/DDBJ whole genome shotgun (WGS) entry which is preliminary data.</text>
</comment>
<gene>
    <name evidence="3" type="ORF">FJU11_13965</name>
</gene>
<dbReference type="CDD" id="cd13665">
    <property type="entry name" value="PBP2_TRAP_Dctp3_4"/>
    <property type="match status" value="1"/>
</dbReference>
<dbReference type="InterPro" id="IPR038404">
    <property type="entry name" value="TRAP_DctP_sf"/>
</dbReference>
<dbReference type="Gene3D" id="3.40.190.170">
    <property type="entry name" value="Bacterial extracellular solute-binding protein, family 7"/>
    <property type="match status" value="1"/>
</dbReference>